<evidence type="ECO:0000313" key="2">
    <source>
        <dbReference type="Proteomes" id="UP000250266"/>
    </source>
</evidence>
<dbReference type="Proteomes" id="UP000250266">
    <property type="component" value="Unassembled WGS sequence"/>
</dbReference>
<name>A0A8E2JI23_9PEZI</name>
<keyword evidence="2" id="KW-1185">Reference proteome</keyword>
<reference evidence="1 2" key="1">
    <citation type="journal article" date="2016" name="Nat. Commun.">
        <title>Ectomycorrhizal ecology is imprinted in the genome of the dominant symbiotic fungus Cenococcum geophilum.</title>
        <authorList>
            <consortium name="DOE Joint Genome Institute"/>
            <person name="Peter M."/>
            <person name="Kohler A."/>
            <person name="Ohm R.A."/>
            <person name="Kuo A."/>
            <person name="Krutzmann J."/>
            <person name="Morin E."/>
            <person name="Arend M."/>
            <person name="Barry K.W."/>
            <person name="Binder M."/>
            <person name="Choi C."/>
            <person name="Clum A."/>
            <person name="Copeland A."/>
            <person name="Grisel N."/>
            <person name="Haridas S."/>
            <person name="Kipfer T."/>
            <person name="LaButti K."/>
            <person name="Lindquist E."/>
            <person name="Lipzen A."/>
            <person name="Maire R."/>
            <person name="Meier B."/>
            <person name="Mihaltcheva S."/>
            <person name="Molinier V."/>
            <person name="Murat C."/>
            <person name="Poggeler S."/>
            <person name="Quandt C.A."/>
            <person name="Sperisen C."/>
            <person name="Tritt A."/>
            <person name="Tisserant E."/>
            <person name="Crous P.W."/>
            <person name="Henrissat B."/>
            <person name="Nehls U."/>
            <person name="Egli S."/>
            <person name="Spatafora J.W."/>
            <person name="Grigoriev I.V."/>
            <person name="Martin F.M."/>
        </authorList>
    </citation>
    <scope>NUCLEOTIDE SEQUENCE [LARGE SCALE GENOMIC DNA]</scope>
    <source>
        <strain evidence="1 2">CBS 459.81</strain>
    </source>
</reference>
<gene>
    <name evidence="1" type="ORF">K432DRAFT_380163</name>
</gene>
<evidence type="ECO:0000313" key="1">
    <source>
        <dbReference type="EMBL" id="OCK82759.1"/>
    </source>
</evidence>
<accession>A0A8E2JI23</accession>
<sequence>MNNILDSNHSTPAIKRWAQQKRSKHIALGINPFCSSINQEVWEKVRKNTNPAEQSRFKGNSFGRRLGLLRAIQYARLIDEHDVRIFLARARTGMQHSYRNDTLSKQFQEAGRRDRRFYCIILRMHFQCITNLKSRGKGKAA</sequence>
<proteinExistence type="predicted"/>
<dbReference type="EMBL" id="KV744879">
    <property type="protein sequence ID" value="OCK82759.1"/>
    <property type="molecule type" value="Genomic_DNA"/>
</dbReference>
<dbReference type="AlphaFoldDB" id="A0A8E2JI23"/>
<protein>
    <submittedName>
        <fullName evidence="1">Uncharacterized protein</fullName>
    </submittedName>
</protein>
<organism evidence="1 2">
    <name type="scientific">Lepidopterella palustris CBS 459.81</name>
    <dbReference type="NCBI Taxonomy" id="1314670"/>
    <lineage>
        <taxon>Eukaryota</taxon>
        <taxon>Fungi</taxon>
        <taxon>Dikarya</taxon>
        <taxon>Ascomycota</taxon>
        <taxon>Pezizomycotina</taxon>
        <taxon>Dothideomycetes</taxon>
        <taxon>Pleosporomycetidae</taxon>
        <taxon>Mytilinidiales</taxon>
        <taxon>Argynnaceae</taxon>
        <taxon>Lepidopterella</taxon>
    </lineage>
</organism>